<evidence type="ECO:0000313" key="2">
    <source>
        <dbReference type="EMBL" id="MCW3788611.1"/>
    </source>
</evidence>
<dbReference type="Pfam" id="PF02405">
    <property type="entry name" value="MlaE"/>
    <property type="match status" value="1"/>
</dbReference>
<keyword evidence="1" id="KW-0472">Membrane</keyword>
<comment type="caution">
    <text evidence="2">The sequence shown here is derived from an EMBL/GenBank/DDBJ whole genome shotgun (WGS) entry which is preliminary data.</text>
</comment>
<sequence>MRFVFHIGRYFMFLNRVFKRPEKFKIFVKQFFKEAEKLGTNSVGIVVIISVFMGAVITLQTAYNLDMAFIPKYTIGLAARESVLLEFSSTIVGLIMAGKVGSNIASEIGSMKVTEQIDAIEIMGINSSSFLVLPKILALVFMMPLLTVISMGIGISGGWIAGFVSGEVPSTDYIYGIQYSFKPFYIVYSVIKSAVFGFLISSISSYQGYYVEGGSLEVGIASTKAVVVSSVQIILFNLLLTQLLLA</sequence>
<reference evidence="2" key="1">
    <citation type="submission" date="2022-10" db="EMBL/GenBank/DDBJ databases">
        <authorList>
            <person name="Yu W.X."/>
        </authorList>
    </citation>
    <scope>NUCLEOTIDE SEQUENCE</scope>
    <source>
        <strain evidence="2">AAT</strain>
    </source>
</reference>
<dbReference type="GO" id="GO:0043190">
    <property type="term" value="C:ATP-binding cassette (ABC) transporter complex"/>
    <property type="evidence" value="ECO:0007669"/>
    <property type="project" value="InterPro"/>
</dbReference>
<dbReference type="PANTHER" id="PTHR30188:SF4">
    <property type="entry name" value="PROTEIN TRIGALACTOSYLDIACYLGLYCEROL 1, CHLOROPLASTIC"/>
    <property type="match status" value="1"/>
</dbReference>
<evidence type="ECO:0000256" key="1">
    <source>
        <dbReference type="SAM" id="Phobius"/>
    </source>
</evidence>
<dbReference type="PANTHER" id="PTHR30188">
    <property type="entry name" value="ABC TRANSPORTER PERMEASE PROTEIN-RELATED"/>
    <property type="match status" value="1"/>
</dbReference>
<proteinExistence type="predicted"/>
<feature type="transmembrane region" description="Helical" evidence="1">
    <location>
        <begin position="226"/>
        <end position="245"/>
    </location>
</feature>
<keyword evidence="1" id="KW-1133">Transmembrane helix</keyword>
<dbReference type="RefSeq" id="WP_301192169.1">
    <property type="nucleotide sequence ID" value="NZ_JAPDPJ010000059.1"/>
</dbReference>
<protein>
    <submittedName>
        <fullName evidence="2">ABC transporter permease</fullName>
    </submittedName>
</protein>
<dbReference type="InterPro" id="IPR030802">
    <property type="entry name" value="Permease_MalE"/>
</dbReference>
<accession>A0AAE3SGR5</accession>
<feature type="transmembrane region" description="Helical" evidence="1">
    <location>
        <begin position="185"/>
        <end position="206"/>
    </location>
</feature>
<gene>
    <name evidence="2" type="ORF">OM075_19235</name>
</gene>
<organism evidence="2 3">
    <name type="scientific">Plebeiibacterium sediminum</name>
    <dbReference type="NCBI Taxonomy" id="2992112"/>
    <lineage>
        <taxon>Bacteria</taxon>
        <taxon>Pseudomonadati</taxon>
        <taxon>Bacteroidota</taxon>
        <taxon>Bacteroidia</taxon>
        <taxon>Marinilabiliales</taxon>
        <taxon>Marinilabiliaceae</taxon>
        <taxon>Plebeiibacterium</taxon>
    </lineage>
</organism>
<keyword evidence="3" id="KW-1185">Reference proteome</keyword>
<keyword evidence="1" id="KW-0812">Transmembrane</keyword>
<evidence type="ECO:0000313" key="3">
    <source>
        <dbReference type="Proteomes" id="UP001209229"/>
    </source>
</evidence>
<feature type="transmembrane region" description="Helical" evidence="1">
    <location>
        <begin position="136"/>
        <end position="164"/>
    </location>
</feature>
<name>A0AAE3SGR5_9BACT</name>
<dbReference type="AlphaFoldDB" id="A0AAE3SGR5"/>
<feature type="transmembrane region" description="Helical" evidence="1">
    <location>
        <begin position="43"/>
        <end position="63"/>
    </location>
</feature>
<dbReference type="EMBL" id="JAPDPJ010000059">
    <property type="protein sequence ID" value="MCW3788611.1"/>
    <property type="molecule type" value="Genomic_DNA"/>
</dbReference>
<dbReference type="GO" id="GO:0005548">
    <property type="term" value="F:phospholipid transporter activity"/>
    <property type="evidence" value="ECO:0007669"/>
    <property type="project" value="TreeGrafter"/>
</dbReference>
<dbReference type="Proteomes" id="UP001209229">
    <property type="component" value="Unassembled WGS sequence"/>
</dbReference>